<evidence type="ECO:0000256" key="3">
    <source>
        <dbReference type="ARBA" id="ARBA00022840"/>
    </source>
</evidence>
<dbReference type="AlphaFoldDB" id="A0A4S3B5L7"/>
<sequence>MTEYNLILENVNVTLDSFDLQDISIQIPKGQIVGFVGENGAGKTTTIKTILNLLTPVSGEIKIFGSHNLDQKPAIKEKIGVILDDSFFDENFKIYQIEKVMQHAYKNWDRAYFSELLKSHDIDKNKTFKECSKGMQAKLKIFLALAHHPQLLLLDEPTTGLDPVSRQEILDIFRDFMDDEKSILFSSHITSDLDKIADQIILIHKGAIQFIEDQSTLDENYALLKITPEIYAELNNFEFLAVLEQSHSVTCLTTQKELFRREFPEFEMTTPTIEDILLLFKKGVH</sequence>
<proteinExistence type="predicted"/>
<dbReference type="InterPro" id="IPR003593">
    <property type="entry name" value="AAA+_ATPase"/>
</dbReference>
<keyword evidence="2" id="KW-0547">Nucleotide-binding</keyword>
<keyword evidence="6" id="KW-1185">Reference proteome</keyword>
<accession>A0A4S3B5L7</accession>
<dbReference type="SUPFAM" id="SSF52540">
    <property type="entry name" value="P-loop containing nucleoside triphosphate hydrolases"/>
    <property type="match status" value="1"/>
</dbReference>
<evidence type="ECO:0000259" key="4">
    <source>
        <dbReference type="PROSITE" id="PS50893"/>
    </source>
</evidence>
<dbReference type="GO" id="GO:0016887">
    <property type="term" value="F:ATP hydrolysis activity"/>
    <property type="evidence" value="ECO:0007669"/>
    <property type="project" value="InterPro"/>
</dbReference>
<dbReference type="GO" id="GO:0005524">
    <property type="term" value="F:ATP binding"/>
    <property type="evidence" value="ECO:0007669"/>
    <property type="project" value="UniProtKB-KW"/>
</dbReference>
<comment type="caution">
    <text evidence="5">The sequence shown here is derived from an EMBL/GenBank/DDBJ whole genome shotgun (WGS) entry which is preliminary data.</text>
</comment>
<gene>
    <name evidence="5" type="ORF">ESZ54_06470</name>
</gene>
<keyword evidence="1" id="KW-0813">Transport</keyword>
<dbReference type="Proteomes" id="UP000310506">
    <property type="component" value="Unassembled WGS sequence"/>
</dbReference>
<dbReference type="InterPro" id="IPR027417">
    <property type="entry name" value="P-loop_NTPase"/>
</dbReference>
<dbReference type="OrthoDB" id="9804819at2"/>
<dbReference type="InterPro" id="IPR003439">
    <property type="entry name" value="ABC_transporter-like_ATP-bd"/>
</dbReference>
<dbReference type="PANTHER" id="PTHR42939:SF3">
    <property type="entry name" value="ABC TRANSPORTER ATP-BINDING COMPONENT"/>
    <property type="match status" value="1"/>
</dbReference>
<dbReference type="PROSITE" id="PS50893">
    <property type="entry name" value="ABC_TRANSPORTER_2"/>
    <property type="match status" value="1"/>
</dbReference>
<protein>
    <submittedName>
        <fullName evidence="5">ABC transporter ATP-binding protein</fullName>
    </submittedName>
</protein>
<evidence type="ECO:0000256" key="2">
    <source>
        <dbReference type="ARBA" id="ARBA00022741"/>
    </source>
</evidence>
<evidence type="ECO:0000313" key="6">
    <source>
        <dbReference type="Proteomes" id="UP000310506"/>
    </source>
</evidence>
<dbReference type="EMBL" id="SDGV01000015">
    <property type="protein sequence ID" value="THB61160.1"/>
    <property type="molecule type" value="Genomic_DNA"/>
</dbReference>
<dbReference type="Gene3D" id="3.40.50.300">
    <property type="entry name" value="P-loop containing nucleotide triphosphate hydrolases"/>
    <property type="match status" value="1"/>
</dbReference>
<keyword evidence="3 5" id="KW-0067">ATP-binding</keyword>
<dbReference type="Pfam" id="PF00005">
    <property type="entry name" value="ABC_tran"/>
    <property type="match status" value="1"/>
</dbReference>
<evidence type="ECO:0000256" key="1">
    <source>
        <dbReference type="ARBA" id="ARBA00022448"/>
    </source>
</evidence>
<feature type="domain" description="ABC transporter" evidence="4">
    <location>
        <begin position="1"/>
        <end position="230"/>
    </location>
</feature>
<dbReference type="CDD" id="cd03230">
    <property type="entry name" value="ABC_DR_subfamily_A"/>
    <property type="match status" value="1"/>
</dbReference>
<dbReference type="PANTHER" id="PTHR42939">
    <property type="entry name" value="ABC TRANSPORTER ATP-BINDING PROTEIN ALBC-RELATED"/>
    <property type="match status" value="1"/>
</dbReference>
<dbReference type="InterPro" id="IPR051782">
    <property type="entry name" value="ABC_Transporter_VariousFunc"/>
</dbReference>
<name>A0A4S3B5L7_9ENTE</name>
<dbReference type="SMART" id="SM00382">
    <property type="entry name" value="AAA"/>
    <property type="match status" value="1"/>
</dbReference>
<evidence type="ECO:0000313" key="5">
    <source>
        <dbReference type="EMBL" id="THB61160.1"/>
    </source>
</evidence>
<organism evidence="5 6">
    <name type="scientific">Vagococcus silagei</name>
    <dbReference type="NCBI Taxonomy" id="2508885"/>
    <lineage>
        <taxon>Bacteria</taxon>
        <taxon>Bacillati</taxon>
        <taxon>Bacillota</taxon>
        <taxon>Bacilli</taxon>
        <taxon>Lactobacillales</taxon>
        <taxon>Enterococcaceae</taxon>
        <taxon>Vagococcus</taxon>
    </lineage>
</organism>
<reference evidence="5 6" key="1">
    <citation type="submission" date="2019-01" db="EMBL/GenBank/DDBJ databases">
        <title>Vagococcus silagei sp. nov. isolated from brewer's grain.</title>
        <authorList>
            <person name="Guu J.-R."/>
        </authorList>
    </citation>
    <scope>NUCLEOTIDE SEQUENCE [LARGE SCALE GENOMIC DNA]</scope>
    <source>
        <strain evidence="5 6">2B-2</strain>
    </source>
</reference>
<dbReference type="RefSeq" id="WP_136136854.1">
    <property type="nucleotide sequence ID" value="NZ_SDGV01000015.1"/>
</dbReference>